<accession>A0A2J8AGX4</accession>
<dbReference type="EMBL" id="PGGS01000022">
    <property type="protein sequence ID" value="PNH11761.1"/>
    <property type="molecule type" value="Genomic_DNA"/>
</dbReference>
<feature type="region of interest" description="Disordered" evidence="1">
    <location>
        <begin position="192"/>
        <end position="264"/>
    </location>
</feature>
<evidence type="ECO:0000256" key="1">
    <source>
        <dbReference type="SAM" id="MobiDB-lite"/>
    </source>
</evidence>
<feature type="compositionally biased region" description="Polar residues" evidence="1">
    <location>
        <begin position="253"/>
        <end position="264"/>
    </location>
</feature>
<reference evidence="2 3" key="1">
    <citation type="journal article" date="2017" name="Mol. Biol. Evol.">
        <title>The 4-celled Tetrabaena socialis nuclear genome reveals the essential components for genetic control of cell number at the origin of multicellularity in the volvocine lineage.</title>
        <authorList>
            <person name="Featherston J."/>
            <person name="Arakaki Y."/>
            <person name="Hanschen E.R."/>
            <person name="Ferris P.J."/>
            <person name="Michod R.E."/>
            <person name="Olson B.J.S.C."/>
            <person name="Nozaki H."/>
            <person name="Durand P.M."/>
        </authorList>
    </citation>
    <scope>NUCLEOTIDE SEQUENCE [LARGE SCALE GENOMIC DNA]</scope>
    <source>
        <strain evidence="2 3">NIES-571</strain>
    </source>
</reference>
<proteinExistence type="predicted"/>
<dbReference type="AlphaFoldDB" id="A0A2J8AGX4"/>
<comment type="caution">
    <text evidence="2">The sequence shown here is derived from an EMBL/GenBank/DDBJ whole genome shotgun (WGS) entry which is preliminary data.</text>
</comment>
<feature type="compositionally biased region" description="Low complexity" evidence="1">
    <location>
        <begin position="44"/>
        <end position="58"/>
    </location>
</feature>
<feature type="region of interest" description="Disordered" evidence="1">
    <location>
        <begin position="78"/>
        <end position="154"/>
    </location>
</feature>
<name>A0A2J8AGX4_9CHLO</name>
<keyword evidence="3" id="KW-1185">Reference proteome</keyword>
<dbReference type="OrthoDB" id="540742at2759"/>
<dbReference type="Proteomes" id="UP000236333">
    <property type="component" value="Unassembled WGS sequence"/>
</dbReference>
<evidence type="ECO:0000313" key="2">
    <source>
        <dbReference type="EMBL" id="PNH11761.1"/>
    </source>
</evidence>
<feature type="compositionally biased region" description="Basic residues" evidence="1">
    <location>
        <begin position="196"/>
        <end position="207"/>
    </location>
</feature>
<evidence type="ECO:0000313" key="3">
    <source>
        <dbReference type="Proteomes" id="UP000236333"/>
    </source>
</evidence>
<feature type="compositionally biased region" description="Low complexity" evidence="1">
    <location>
        <begin position="131"/>
        <end position="140"/>
    </location>
</feature>
<organism evidence="2 3">
    <name type="scientific">Tetrabaena socialis</name>
    <dbReference type="NCBI Taxonomy" id="47790"/>
    <lineage>
        <taxon>Eukaryota</taxon>
        <taxon>Viridiplantae</taxon>
        <taxon>Chlorophyta</taxon>
        <taxon>core chlorophytes</taxon>
        <taxon>Chlorophyceae</taxon>
        <taxon>CS clade</taxon>
        <taxon>Chlamydomonadales</taxon>
        <taxon>Tetrabaenaceae</taxon>
        <taxon>Tetrabaena</taxon>
    </lineage>
</organism>
<protein>
    <submittedName>
        <fullName evidence="2">Uncharacterized protein</fullName>
    </submittedName>
</protein>
<sequence length="264" mass="27823">MRQMAAGASIKEQRVSVDNALSLQLWRATGLAPKALQCPRHVFSSEPESEPSTSAPPADQFVFRIPQPQAPSQCFYNGPVDTLPSYQQGGHHGGFNLSRRPSRAAMPAPPPPAPPQGVKQPRSKPLQVARPAPSSAAASPVGCDPSASVSDADDCDPLGVLLSQCSRRQRTGKTRRPVVSRQIHLHWLEPVEKVARKGSRPSSHPHRQTSQQHLLAGGAAGAEMPLAGHSSGGSGSVSSGFGTCALDAKGQPLSPSSPLSEWRV</sequence>
<gene>
    <name evidence="2" type="ORF">TSOC_001348</name>
</gene>
<feature type="region of interest" description="Disordered" evidence="1">
    <location>
        <begin position="42"/>
        <end position="61"/>
    </location>
</feature>